<evidence type="ECO:0000259" key="1">
    <source>
        <dbReference type="Pfam" id="PF01863"/>
    </source>
</evidence>
<evidence type="ECO:0000313" key="3">
    <source>
        <dbReference type="Proteomes" id="UP000502345"/>
    </source>
</evidence>
<sequence>MNVTAMTLRLDGMTIPVETGGTSRKAKLTIDRDGSLQLKAAPDVEQAELEHFLASKRDWIYRKLAEKESLHYEPVTKELVDGEGFLYLGRSYQLRIVDIDDRRVRLQRGKLNLPRALADPGYKHVIAWYRTAGLTWLKPRAKDWAKRLRVDPQMIEVADLGNKWGSALPDGRVRIHWATMQLRPALVEYVLAHELAHLREAHHGPTFWQLLTRAMTDCDQRKAELANTGAALWHGDQAQLS</sequence>
<dbReference type="AlphaFoldDB" id="A0A6G9D365"/>
<dbReference type="CDD" id="cd07344">
    <property type="entry name" value="M48_yhfN_like"/>
    <property type="match status" value="1"/>
</dbReference>
<dbReference type="Proteomes" id="UP000502345">
    <property type="component" value="Chromosome"/>
</dbReference>
<protein>
    <recommendedName>
        <fullName evidence="1">YgjP-like metallopeptidase domain-containing protein</fullName>
    </recommendedName>
</protein>
<dbReference type="InterPro" id="IPR053136">
    <property type="entry name" value="UTP_pyrophosphatase-like"/>
</dbReference>
<dbReference type="Pfam" id="PF01863">
    <property type="entry name" value="YgjP-like"/>
    <property type="match status" value="1"/>
</dbReference>
<dbReference type="PANTHER" id="PTHR30399">
    <property type="entry name" value="UNCHARACTERIZED PROTEIN YGJP"/>
    <property type="match status" value="1"/>
</dbReference>
<dbReference type="EMBL" id="CP050124">
    <property type="protein sequence ID" value="QIP43532.1"/>
    <property type="molecule type" value="Genomic_DNA"/>
</dbReference>
<accession>A0A6G9D365</accession>
<feature type="domain" description="YgjP-like metallopeptidase" evidence="1">
    <location>
        <begin position="24"/>
        <end position="227"/>
    </location>
</feature>
<dbReference type="PANTHER" id="PTHR30399:SF1">
    <property type="entry name" value="UTP PYROPHOSPHATASE"/>
    <property type="match status" value="1"/>
</dbReference>
<evidence type="ECO:0000313" key="2">
    <source>
        <dbReference type="EMBL" id="QIP43532.1"/>
    </source>
</evidence>
<name>A0A6G9D365_RHOER</name>
<dbReference type="RefSeq" id="WP_030537392.1">
    <property type="nucleotide sequence ID" value="NZ_AP018733.1"/>
</dbReference>
<dbReference type="InterPro" id="IPR002725">
    <property type="entry name" value="YgjP-like_metallopeptidase"/>
</dbReference>
<proteinExistence type="predicted"/>
<organism evidence="2 3">
    <name type="scientific">Rhodococcus erythropolis</name>
    <name type="common">Arthrobacter picolinophilus</name>
    <dbReference type="NCBI Taxonomy" id="1833"/>
    <lineage>
        <taxon>Bacteria</taxon>
        <taxon>Bacillati</taxon>
        <taxon>Actinomycetota</taxon>
        <taxon>Actinomycetes</taxon>
        <taxon>Mycobacteriales</taxon>
        <taxon>Nocardiaceae</taxon>
        <taxon>Rhodococcus</taxon>
        <taxon>Rhodococcus erythropolis group</taxon>
    </lineage>
</organism>
<gene>
    <name evidence="2" type="ORF">G9444_6289</name>
</gene>
<reference evidence="2 3" key="1">
    <citation type="submission" date="2020-03" db="EMBL/GenBank/DDBJ databases">
        <title>Screen low temperature-resistant strains for efficient degradation of petroleum hydrocarbons under the low temperature.</title>
        <authorList>
            <person name="Wang Y."/>
            <person name="Chen J."/>
        </authorList>
    </citation>
    <scope>NUCLEOTIDE SEQUENCE [LARGE SCALE GENOMIC DNA]</scope>
    <source>
        <strain evidence="2 3">KB1</strain>
    </source>
</reference>
<dbReference type="Gene3D" id="3.30.2010.10">
    <property type="entry name" value="Metalloproteases ('zincins'), catalytic domain"/>
    <property type="match status" value="1"/>
</dbReference>